<feature type="compositionally biased region" description="Polar residues" evidence="1">
    <location>
        <begin position="69"/>
        <end position="80"/>
    </location>
</feature>
<gene>
    <name evidence="2" type="ORF">CCAM_LOCUS30930</name>
</gene>
<feature type="region of interest" description="Disordered" evidence="1">
    <location>
        <begin position="279"/>
        <end position="308"/>
    </location>
</feature>
<feature type="region of interest" description="Disordered" evidence="1">
    <location>
        <begin position="32"/>
        <end position="80"/>
    </location>
</feature>
<feature type="compositionally biased region" description="Basic and acidic residues" evidence="1">
    <location>
        <begin position="297"/>
        <end position="308"/>
    </location>
</feature>
<keyword evidence="3" id="KW-1185">Reference proteome</keyword>
<dbReference type="EMBL" id="OOIL02003737">
    <property type="protein sequence ID" value="VFQ89154.1"/>
    <property type="molecule type" value="Genomic_DNA"/>
</dbReference>
<evidence type="ECO:0000313" key="2">
    <source>
        <dbReference type="EMBL" id="VFQ89154.1"/>
    </source>
</evidence>
<name>A0A484MM92_9ASTE</name>
<evidence type="ECO:0000256" key="1">
    <source>
        <dbReference type="SAM" id="MobiDB-lite"/>
    </source>
</evidence>
<dbReference type="Proteomes" id="UP000595140">
    <property type="component" value="Unassembled WGS sequence"/>
</dbReference>
<evidence type="ECO:0000313" key="3">
    <source>
        <dbReference type="Proteomes" id="UP000595140"/>
    </source>
</evidence>
<accession>A0A484MM92</accession>
<sequence>MLDDFQRERLEAEAKANKLVNDLCKAIELKRSLQSQDPQLEEVNAQKGALEPKTNPEPFSHKVPVLEDSPSSAPSQKPESITTLARDTVVMLPECPPSQVSTSIVVYDVEPTEGPDSEPPMLIQEKKEEGVLPMAVNDHLLSRVEDTPPEEPVLEEVEPITYPQDSDIQESEEESIDEEILCTDEPILSIETCANNDSSEDSDHAFFDSLLDGYDYVCPKDGWSQASWDELLKGDHDDSSMGVSTVIIIKPQMDSQPIEDKEEINLAFEANDVDFLRRLSPPPINTKSPPYILLPPSHRDESRILDLD</sequence>
<organism evidence="2 3">
    <name type="scientific">Cuscuta campestris</name>
    <dbReference type="NCBI Taxonomy" id="132261"/>
    <lineage>
        <taxon>Eukaryota</taxon>
        <taxon>Viridiplantae</taxon>
        <taxon>Streptophyta</taxon>
        <taxon>Embryophyta</taxon>
        <taxon>Tracheophyta</taxon>
        <taxon>Spermatophyta</taxon>
        <taxon>Magnoliopsida</taxon>
        <taxon>eudicotyledons</taxon>
        <taxon>Gunneridae</taxon>
        <taxon>Pentapetalae</taxon>
        <taxon>asterids</taxon>
        <taxon>lamiids</taxon>
        <taxon>Solanales</taxon>
        <taxon>Convolvulaceae</taxon>
        <taxon>Cuscuteae</taxon>
        <taxon>Cuscuta</taxon>
        <taxon>Cuscuta subgen. Grammica</taxon>
        <taxon>Cuscuta sect. Cleistogrammica</taxon>
    </lineage>
</organism>
<dbReference type="AlphaFoldDB" id="A0A484MM92"/>
<protein>
    <submittedName>
        <fullName evidence="2">Uncharacterized protein</fullName>
    </submittedName>
</protein>
<proteinExistence type="predicted"/>
<reference evidence="2 3" key="1">
    <citation type="submission" date="2018-04" db="EMBL/GenBank/DDBJ databases">
        <authorList>
            <person name="Vogel A."/>
        </authorList>
    </citation>
    <scope>NUCLEOTIDE SEQUENCE [LARGE SCALE GENOMIC DNA]</scope>
</reference>